<dbReference type="EMBL" id="JBHLWO010000002">
    <property type="protein sequence ID" value="MFC0318527.1"/>
    <property type="molecule type" value="Genomic_DNA"/>
</dbReference>
<dbReference type="InterPro" id="IPR013325">
    <property type="entry name" value="RNA_pol_sigma_r2"/>
</dbReference>
<evidence type="ECO:0000313" key="1">
    <source>
        <dbReference type="EMBL" id="MFC0318527.1"/>
    </source>
</evidence>
<dbReference type="RefSeq" id="WP_013666080.1">
    <property type="nucleotide sequence ID" value="NZ_JBHLWO010000002.1"/>
</dbReference>
<reference evidence="1 2" key="1">
    <citation type="submission" date="2024-09" db="EMBL/GenBank/DDBJ databases">
        <authorList>
            <person name="Sun Q."/>
            <person name="Mori K."/>
        </authorList>
    </citation>
    <scope>NUCLEOTIDE SEQUENCE [LARGE SCALE GENOMIC DNA]</scope>
    <source>
        <strain evidence="1 2">CCM 7765</strain>
    </source>
</reference>
<organism evidence="1 2">
    <name type="scientific">Olivibacter oleidegradans</name>
    <dbReference type="NCBI Taxonomy" id="760123"/>
    <lineage>
        <taxon>Bacteria</taxon>
        <taxon>Pseudomonadati</taxon>
        <taxon>Bacteroidota</taxon>
        <taxon>Sphingobacteriia</taxon>
        <taxon>Sphingobacteriales</taxon>
        <taxon>Sphingobacteriaceae</taxon>
        <taxon>Olivibacter</taxon>
    </lineage>
</organism>
<dbReference type="SUPFAM" id="SSF88946">
    <property type="entry name" value="Sigma2 domain of RNA polymerase sigma factors"/>
    <property type="match status" value="1"/>
</dbReference>
<protein>
    <submittedName>
        <fullName evidence="1">RNA polymerase sigma factor</fullName>
    </submittedName>
</protein>
<dbReference type="Gene3D" id="1.10.1740.10">
    <property type="match status" value="1"/>
</dbReference>
<dbReference type="Proteomes" id="UP001589774">
    <property type="component" value="Unassembled WGS sequence"/>
</dbReference>
<proteinExistence type="predicted"/>
<evidence type="ECO:0000313" key="2">
    <source>
        <dbReference type="Proteomes" id="UP001589774"/>
    </source>
</evidence>
<comment type="caution">
    <text evidence="1">The sequence shown here is derived from an EMBL/GenBank/DDBJ whole genome shotgun (WGS) entry which is preliminary data.</text>
</comment>
<accession>A0ABV6HI05</accession>
<name>A0ABV6HI05_9SPHI</name>
<keyword evidence="2" id="KW-1185">Reference proteome</keyword>
<gene>
    <name evidence="1" type="ORF">ACFFI0_09410</name>
</gene>
<sequence length="181" mass="21128">MEISEACEEHVIFSKDLFTTFYRETFPSVAKYISKKGGTLEQAKDIFQDALVIYYEQIVCNRHLIKTTAPAYIFGVVKHLWNHQYKLGLNHEPLSADVEMMDEDTNRQMSDERLLALLTKVGNRCLNLLKTFYYDKISMGKLAKQFGFSSERSATVQKFKCLEKVRAFIKEKSLHYEDFLE</sequence>